<evidence type="ECO:0000313" key="1">
    <source>
        <dbReference type="EMBL" id="MFC3677287.1"/>
    </source>
</evidence>
<evidence type="ECO:0008006" key="3">
    <source>
        <dbReference type="Google" id="ProtNLM"/>
    </source>
</evidence>
<proteinExistence type="predicted"/>
<dbReference type="Proteomes" id="UP001595711">
    <property type="component" value="Unassembled WGS sequence"/>
</dbReference>
<evidence type="ECO:0000313" key="2">
    <source>
        <dbReference type="Proteomes" id="UP001595711"/>
    </source>
</evidence>
<protein>
    <recommendedName>
        <fullName evidence="3">PilZ domain-containing protein</fullName>
    </recommendedName>
</protein>
<keyword evidence="2" id="KW-1185">Reference proteome</keyword>
<accession>A0ABV7VK66</accession>
<dbReference type="EMBL" id="JBHRYJ010000004">
    <property type="protein sequence ID" value="MFC3677287.1"/>
    <property type="molecule type" value="Genomic_DNA"/>
</dbReference>
<gene>
    <name evidence="1" type="ORF">ACFOOQ_17155</name>
</gene>
<organism evidence="1 2">
    <name type="scientific">Ferrovibrio xuzhouensis</name>
    <dbReference type="NCBI Taxonomy" id="1576914"/>
    <lineage>
        <taxon>Bacteria</taxon>
        <taxon>Pseudomonadati</taxon>
        <taxon>Pseudomonadota</taxon>
        <taxon>Alphaproteobacteria</taxon>
        <taxon>Rhodospirillales</taxon>
        <taxon>Rhodospirillaceae</taxon>
        <taxon>Ferrovibrio</taxon>
    </lineage>
</organism>
<comment type="caution">
    <text evidence="1">The sequence shown here is derived from an EMBL/GenBank/DDBJ whole genome shotgun (WGS) entry which is preliminary data.</text>
</comment>
<dbReference type="RefSeq" id="WP_379728826.1">
    <property type="nucleotide sequence ID" value="NZ_JBHRYJ010000004.1"/>
</dbReference>
<sequence length="488" mass="53968">MRDDVSYCTTEFDFFGIGARELAFRVARPYLEQEGITTVELVFGRLRQKVLVNDGNRLADMLLRVATAQCQQTRQQVPDRQEELDRLVIAGVRRIDLLTRNIPSDFVFAGRPLSRLAAEGNEGLLQAGIILAAQLAEADWHGKAVLCLDLLESGADGLFRRHLDQTLAELLRLTPAMEVFGFTGDRRLQIDICLMLAGEITRDLQDHLLRDRLQAQIDGGLNDTVSAIGELLTEALQQVPLLADSVTGEQALLLALRDRIATLPLLETEQPLHDALQRRFVRLAGAELLNRGLTELPAYGRKALFLARLYPVVGEGEARTALLASLGFQMEHRDFKSTFVEPGTGRTEALALAQQLDLALQDPSFPEHRRERFRAAITAIITGLQQKGSGEAQRDPRVIGGADDSVSIGNQAMRLHNWSPVGLLFGPAKVVLAPGQTVDVTVVVRNAALDIRFAAKAEVMKMTDGMIAARYRCADETMTQRIRQYFAD</sequence>
<reference evidence="2" key="1">
    <citation type="journal article" date="2019" name="Int. J. Syst. Evol. Microbiol.">
        <title>The Global Catalogue of Microorganisms (GCM) 10K type strain sequencing project: providing services to taxonomists for standard genome sequencing and annotation.</title>
        <authorList>
            <consortium name="The Broad Institute Genomics Platform"/>
            <consortium name="The Broad Institute Genome Sequencing Center for Infectious Disease"/>
            <person name="Wu L."/>
            <person name="Ma J."/>
        </authorList>
    </citation>
    <scope>NUCLEOTIDE SEQUENCE [LARGE SCALE GENOMIC DNA]</scope>
    <source>
        <strain evidence="2">KCTC 42182</strain>
    </source>
</reference>
<name>A0ABV7VK66_9PROT</name>